<proteinExistence type="predicted"/>
<name>A0A6P1ZJR6_9BACT</name>
<dbReference type="GO" id="GO:0005975">
    <property type="term" value="P:carbohydrate metabolic process"/>
    <property type="evidence" value="ECO:0007669"/>
    <property type="project" value="InterPro"/>
</dbReference>
<dbReference type="PANTHER" id="PTHR31616:SF0">
    <property type="entry name" value="GLUCAN 1,4-ALPHA-GLUCOSIDASE"/>
    <property type="match status" value="1"/>
</dbReference>
<dbReference type="Pfam" id="PF19291">
    <property type="entry name" value="TREH_N"/>
    <property type="match status" value="1"/>
</dbReference>
<keyword evidence="3" id="KW-0378">Hydrolase</keyword>
<reference evidence="3 4" key="1">
    <citation type="submission" date="2018-06" db="EMBL/GenBank/DDBJ databases">
        <title>Complete genome of Desulfovibrio marinus P48SEP.</title>
        <authorList>
            <person name="Crispim J.S."/>
            <person name="Vidigal P.M.P."/>
            <person name="Silva L.C.F."/>
            <person name="Araujo L.C."/>
            <person name="Laguardia C.N."/>
            <person name="Dias R.S."/>
            <person name="Sousa M.P."/>
            <person name="Paula S.O."/>
            <person name="Silva C."/>
        </authorList>
    </citation>
    <scope>NUCLEOTIDE SEQUENCE [LARGE SCALE GENOMIC DNA]</scope>
    <source>
        <strain evidence="3 4">P48SEP</strain>
    </source>
</reference>
<dbReference type="InterPro" id="IPR008928">
    <property type="entry name" value="6-hairpin_glycosidase_sf"/>
</dbReference>
<feature type="domain" description="Trehalase-like N-terminal" evidence="2">
    <location>
        <begin position="9"/>
        <end position="136"/>
    </location>
</feature>
<dbReference type="GO" id="GO:0004553">
    <property type="term" value="F:hydrolase activity, hydrolyzing O-glycosyl compounds"/>
    <property type="evidence" value="ECO:0007669"/>
    <property type="project" value="TreeGrafter"/>
</dbReference>
<dbReference type="EMBL" id="QMIF01000003">
    <property type="protein sequence ID" value="TVM35231.1"/>
    <property type="molecule type" value="Genomic_DNA"/>
</dbReference>
<dbReference type="SUPFAM" id="SSF48208">
    <property type="entry name" value="Six-hairpin glycosidases"/>
    <property type="match status" value="1"/>
</dbReference>
<dbReference type="Gene3D" id="1.50.10.10">
    <property type="match status" value="1"/>
</dbReference>
<dbReference type="PANTHER" id="PTHR31616">
    <property type="entry name" value="TREHALASE"/>
    <property type="match status" value="1"/>
</dbReference>
<accession>A0A6P1ZJR6</accession>
<feature type="domain" description="GH15-like" evidence="1">
    <location>
        <begin position="230"/>
        <end position="596"/>
    </location>
</feature>
<dbReference type="InterPro" id="IPR011613">
    <property type="entry name" value="GH15-like"/>
</dbReference>
<gene>
    <name evidence="3" type="ORF">DQK91_07505</name>
</gene>
<evidence type="ECO:0000313" key="4">
    <source>
        <dbReference type="Proteomes" id="UP000434052"/>
    </source>
</evidence>
<evidence type="ECO:0000259" key="2">
    <source>
        <dbReference type="Pfam" id="PF19291"/>
    </source>
</evidence>
<sequence length="621" mass="70287">MAQEQHGYPPIDEHGVIGDLKTVALVNLDGAIDYMCHPNFDSPTVFASLLDAKNGGAFSITPQLSGLRRRQMYLPDTNILISRFLAPEGVAEISDFMPVDRSGRVIRRAKAVQGDIRFSLSCTPRPHYGRSVPQVTIYHDCAYFETHGEGDDEYAVFRINTPVELTEIQGGVTAEFTLKAGDTAFFIFERVEVSGHGPEYDESYVVQAFKDTSNFWRDWLARSTYRGRWREMVHRSALVLKLLTSYEYGSIVAAATFGLPEELGGIRNWDYRYTWVRDAAFCLYALLRLGFKDEAMDFFHWLHRRTAACHQDGSMQVMYAIDGSNDLAESSLEHMAGYQGSRPVRIGNGAYDQLQLDIYGDLLDAVYLASKRNGSLHHAFWLRLVQTVEFVCEHWQEPDEGIWEVRGGRKEFLSSRFMCWVAVDRAMRMAAKFSLPAPLERWRMVRDEIKRDVFANFWDEDAGTFVQYKGSRAVDASTLLMPLVKFISPTDPYWLSTMRAIKKRLLSDCLVKRYDNADAPVDGLTGSEGAFTTCSFWYVECLARSGDVKMARLLFEKMLSYSNHLGLYSEELSTSGEHLGNFPQALTHLALISAAYALNESLEGENIAESTHRGEEPAART</sequence>
<dbReference type="AlphaFoldDB" id="A0A6P1ZJR6"/>
<organism evidence="3 4">
    <name type="scientific">Oceanidesulfovibrio marinus</name>
    <dbReference type="NCBI Taxonomy" id="370038"/>
    <lineage>
        <taxon>Bacteria</taxon>
        <taxon>Pseudomonadati</taxon>
        <taxon>Thermodesulfobacteriota</taxon>
        <taxon>Desulfovibrionia</taxon>
        <taxon>Desulfovibrionales</taxon>
        <taxon>Desulfovibrionaceae</taxon>
        <taxon>Oceanidesulfovibrio</taxon>
    </lineage>
</organism>
<dbReference type="Pfam" id="PF00723">
    <property type="entry name" value="Glyco_hydro_15"/>
    <property type="match status" value="1"/>
</dbReference>
<dbReference type="RefSeq" id="WP_144234792.1">
    <property type="nucleotide sequence ID" value="NZ_QMIF01000003.1"/>
</dbReference>
<dbReference type="InterPro" id="IPR045582">
    <property type="entry name" value="Trehalase-like_N"/>
</dbReference>
<evidence type="ECO:0000259" key="1">
    <source>
        <dbReference type="Pfam" id="PF00723"/>
    </source>
</evidence>
<evidence type="ECO:0000313" key="3">
    <source>
        <dbReference type="EMBL" id="TVM35231.1"/>
    </source>
</evidence>
<protein>
    <submittedName>
        <fullName evidence="3">Glycoside hydrolase family 15 protein</fullName>
    </submittedName>
</protein>
<dbReference type="Proteomes" id="UP000434052">
    <property type="component" value="Unassembled WGS sequence"/>
</dbReference>
<comment type="caution">
    <text evidence="3">The sequence shown here is derived from an EMBL/GenBank/DDBJ whole genome shotgun (WGS) entry which is preliminary data.</text>
</comment>
<dbReference type="OrthoDB" id="3902805at2"/>
<dbReference type="InterPro" id="IPR012341">
    <property type="entry name" value="6hp_glycosidase-like_sf"/>
</dbReference>